<evidence type="ECO:0000256" key="5">
    <source>
        <dbReference type="ARBA" id="ARBA00022833"/>
    </source>
</evidence>
<dbReference type="PANTHER" id="PTHR30471">
    <property type="entry name" value="DNA REPAIR PROTEIN RADC"/>
    <property type="match status" value="1"/>
</dbReference>
<dbReference type="PROSITE" id="PS50249">
    <property type="entry name" value="MPN"/>
    <property type="match status" value="1"/>
</dbReference>
<gene>
    <name evidence="9" type="ORF">CLPU_3c02410</name>
</gene>
<dbReference type="PROSITE" id="PS01302">
    <property type="entry name" value="UPF0758"/>
    <property type="match status" value="1"/>
</dbReference>
<evidence type="ECO:0000256" key="6">
    <source>
        <dbReference type="ARBA" id="ARBA00023049"/>
    </source>
</evidence>
<dbReference type="AlphaFoldDB" id="A0A0L0WDC7"/>
<comment type="caution">
    <text evidence="9">The sequence shown here is derived from an EMBL/GenBank/DDBJ whole genome shotgun (WGS) entry which is preliminary data.</text>
</comment>
<dbReference type="EMBL" id="LGSS01000003">
    <property type="protein sequence ID" value="KNF09462.1"/>
    <property type="molecule type" value="Genomic_DNA"/>
</dbReference>
<dbReference type="NCBIfam" id="TIGR00608">
    <property type="entry name" value="radc"/>
    <property type="match status" value="1"/>
</dbReference>
<feature type="domain" description="MPN" evidence="8">
    <location>
        <begin position="109"/>
        <end position="231"/>
    </location>
</feature>
<dbReference type="InterPro" id="IPR046778">
    <property type="entry name" value="UPF0758_N"/>
</dbReference>
<sequence>MKESLRYTMKSLPEEERPREKLYKYGVKSLSNPELLSIIIRTGSKEYSAIELSNRLLSIDKQGISFLSDSSIEEITKVKGIGKCKAAQILAAIELGKRVLISSSIDQKKITSPLDVVNFLITDMQHLKKEYFKVIMLDTKNKIIGIDDVSVGSLNSSIVHPREVFKEAVKRSSASMILTHNHPSGDPSPSKEDINVTKRLLECGQILGISILDHIVIGKNTYFSFREENIL</sequence>
<dbReference type="RefSeq" id="WP_050354444.1">
    <property type="nucleotide sequence ID" value="NZ_LGSS01000003.1"/>
</dbReference>
<reference evidence="10" key="1">
    <citation type="submission" date="2015-07" db="EMBL/GenBank/DDBJ databases">
        <title>Draft genome sequence of the purine-degrading Gottschalkia purinilyticum DSM 1384 (formerly Clostridium purinilyticum).</title>
        <authorList>
            <person name="Poehlein A."/>
            <person name="Schiel-Bengelsdorf B."/>
            <person name="Bengelsdorf F.R."/>
            <person name="Daniel R."/>
            <person name="Duerre P."/>
        </authorList>
    </citation>
    <scope>NUCLEOTIDE SEQUENCE [LARGE SCALE GENOMIC DNA]</scope>
    <source>
        <strain evidence="10">DSM 1384</strain>
    </source>
</reference>
<accession>A0A0L0WDC7</accession>
<dbReference type="OrthoDB" id="9804482at2"/>
<dbReference type="InterPro" id="IPR020891">
    <property type="entry name" value="UPF0758_CS"/>
</dbReference>
<dbReference type="NCBIfam" id="NF000642">
    <property type="entry name" value="PRK00024.1"/>
    <property type="match status" value="1"/>
</dbReference>
<proteinExistence type="inferred from homology"/>
<keyword evidence="5" id="KW-0862">Zinc</keyword>
<dbReference type="GO" id="GO:0008237">
    <property type="term" value="F:metallopeptidase activity"/>
    <property type="evidence" value="ECO:0007669"/>
    <property type="project" value="UniProtKB-KW"/>
</dbReference>
<dbReference type="GO" id="GO:0006508">
    <property type="term" value="P:proteolysis"/>
    <property type="evidence" value="ECO:0007669"/>
    <property type="project" value="UniProtKB-KW"/>
</dbReference>
<dbReference type="Pfam" id="PF20582">
    <property type="entry name" value="UPF0758_N"/>
    <property type="match status" value="1"/>
</dbReference>
<evidence type="ECO:0000313" key="9">
    <source>
        <dbReference type="EMBL" id="KNF09462.1"/>
    </source>
</evidence>
<dbReference type="Pfam" id="PF04002">
    <property type="entry name" value="RadC"/>
    <property type="match status" value="1"/>
</dbReference>
<evidence type="ECO:0000256" key="3">
    <source>
        <dbReference type="ARBA" id="ARBA00022723"/>
    </source>
</evidence>
<dbReference type="GO" id="GO:0046872">
    <property type="term" value="F:metal ion binding"/>
    <property type="evidence" value="ECO:0007669"/>
    <property type="project" value="UniProtKB-KW"/>
</dbReference>
<dbReference type="Proteomes" id="UP000037267">
    <property type="component" value="Unassembled WGS sequence"/>
</dbReference>
<keyword evidence="2" id="KW-0645">Protease</keyword>
<dbReference type="PANTHER" id="PTHR30471:SF3">
    <property type="entry name" value="UPF0758 PROTEIN YEES-RELATED"/>
    <property type="match status" value="1"/>
</dbReference>
<organism evidence="9 10">
    <name type="scientific">Gottschalkia purinilytica</name>
    <name type="common">Clostridium purinilyticum</name>
    <dbReference type="NCBI Taxonomy" id="1503"/>
    <lineage>
        <taxon>Bacteria</taxon>
        <taxon>Bacillati</taxon>
        <taxon>Bacillota</taxon>
        <taxon>Tissierellia</taxon>
        <taxon>Tissierellales</taxon>
        <taxon>Gottschalkiaceae</taxon>
        <taxon>Gottschalkia</taxon>
    </lineage>
</organism>
<comment type="similarity">
    <text evidence="1 7">Belongs to the UPF0758 family.</text>
</comment>
<evidence type="ECO:0000256" key="7">
    <source>
        <dbReference type="RuleBase" id="RU003797"/>
    </source>
</evidence>
<keyword evidence="4" id="KW-0378">Hydrolase</keyword>
<dbReference type="CDD" id="cd08071">
    <property type="entry name" value="MPN_DUF2466"/>
    <property type="match status" value="1"/>
</dbReference>
<dbReference type="InterPro" id="IPR037518">
    <property type="entry name" value="MPN"/>
</dbReference>
<dbReference type="Gene3D" id="3.40.140.10">
    <property type="entry name" value="Cytidine Deaminase, domain 2"/>
    <property type="match status" value="1"/>
</dbReference>
<evidence type="ECO:0000256" key="4">
    <source>
        <dbReference type="ARBA" id="ARBA00022801"/>
    </source>
</evidence>
<protein>
    <recommendedName>
        <fullName evidence="8">MPN domain-containing protein</fullName>
    </recommendedName>
</protein>
<name>A0A0L0WDC7_GOTPU</name>
<dbReference type="InterPro" id="IPR001405">
    <property type="entry name" value="UPF0758"/>
</dbReference>
<keyword evidence="3" id="KW-0479">Metal-binding</keyword>
<dbReference type="STRING" id="1503.CLPU_3c02410"/>
<evidence type="ECO:0000256" key="2">
    <source>
        <dbReference type="ARBA" id="ARBA00022670"/>
    </source>
</evidence>
<keyword evidence="10" id="KW-1185">Reference proteome</keyword>
<keyword evidence="6" id="KW-0482">Metalloprotease</keyword>
<dbReference type="InterPro" id="IPR025657">
    <property type="entry name" value="RadC_JAB"/>
</dbReference>
<evidence type="ECO:0000259" key="8">
    <source>
        <dbReference type="PROSITE" id="PS50249"/>
    </source>
</evidence>
<evidence type="ECO:0000313" key="10">
    <source>
        <dbReference type="Proteomes" id="UP000037267"/>
    </source>
</evidence>
<dbReference type="PATRIC" id="fig|1503.3.peg.2110"/>
<evidence type="ECO:0000256" key="1">
    <source>
        <dbReference type="ARBA" id="ARBA00010243"/>
    </source>
</evidence>